<protein>
    <submittedName>
        <fullName evidence="2">Uncharacterized protein</fullName>
    </submittedName>
</protein>
<proteinExistence type="predicted"/>
<organism evidence="2">
    <name type="scientific">Eutreptiella gymnastica</name>
    <dbReference type="NCBI Taxonomy" id="73025"/>
    <lineage>
        <taxon>Eukaryota</taxon>
        <taxon>Discoba</taxon>
        <taxon>Euglenozoa</taxon>
        <taxon>Euglenida</taxon>
        <taxon>Spirocuta</taxon>
        <taxon>Euglenophyceae</taxon>
        <taxon>Eutreptiales</taxon>
        <taxon>Eutreptiaceae</taxon>
        <taxon>Eutreptiella</taxon>
    </lineage>
</organism>
<dbReference type="EMBL" id="HBJA01073363">
    <property type="protein sequence ID" value="CAE0814594.1"/>
    <property type="molecule type" value="Transcribed_RNA"/>
</dbReference>
<dbReference type="AlphaFoldDB" id="A0A7S4FUF9"/>
<gene>
    <name evidence="2" type="ORF">EGYM00163_LOCUS25750</name>
</gene>
<name>A0A7S4FUF9_9EUGL</name>
<reference evidence="2" key="1">
    <citation type="submission" date="2021-01" db="EMBL/GenBank/DDBJ databases">
        <authorList>
            <person name="Corre E."/>
            <person name="Pelletier E."/>
            <person name="Niang G."/>
            <person name="Scheremetjew M."/>
            <person name="Finn R."/>
            <person name="Kale V."/>
            <person name="Holt S."/>
            <person name="Cochrane G."/>
            <person name="Meng A."/>
            <person name="Brown T."/>
            <person name="Cohen L."/>
        </authorList>
    </citation>
    <scope>NUCLEOTIDE SEQUENCE</scope>
    <source>
        <strain evidence="2">CCMP1594</strain>
    </source>
</reference>
<evidence type="ECO:0000313" key="2">
    <source>
        <dbReference type="EMBL" id="CAE0814594.1"/>
    </source>
</evidence>
<feature type="region of interest" description="Disordered" evidence="1">
    <location>
        <begin position="32"/>
        <end position="52"/>
    </location>
</feature>
<sequence length="106" mass="11208">MVAPNESRIKCGWVLRSTTSNVGGSYCMVPTSKNESATAEPEVADPHIDQPDPSAVDLLLATELRKFPSLQTLKDGDAAAGSDAAVSDVVHPSLKVLTWHHAVELG</sequence>
<evidence type="ECO:0000256" key="1">
    <source>
        <dbReference type="SAM" id="MobiDB-lite"/>
    </source>
</evidence>
<accession>A0A7S4FUF9</accession>